<dbReference type="KEGG" id="pda:103711289"/>
<dbReference type="AlphaFoldDB" id="A0A8B7CBG4"/>
<keyword evidence="2" id="KW-1185">Reference proteome</keyword>
<dbReference type="PANTHER" id="PTHR33240:SF8">
    <property type="entry name" value="OS03G0439900 PROTEIN"/>
    <property type="match status" value="1"/>
</dbReference>
<reference evidence="2" key="1">
    <citation type="journal article" date="2019" name="Nat. Commun.">
        <title>Genome-wide association mapping of date palm fruit traits.</title>
        <authorList>
            <person name="Hazzouri K.M."/>
            <person name="Gros-Balthazard M."/>
            <person name="Flowers J.M."/>
            <person name="Copetti D."/>
            <person name="Lemansour A."/>
            <person name="Lebrun M."/>
            <person name="Masmoudi K."/>
            <person name="Ferrand S."/>
            <person name="Dhar M.I."/>
            <person name="Fresquez Z.A."/>
            <person name="Rosas U."/>
            <person name="Zhang J."/>
            <person name="Talag J."/>
            <person name="Lee S."/>
            <person name="Kudrna D."/>
            <person name="Powell R.F."/>
            <person name="Leitch I.J."/>
            <person name="Krueger R.R."/>
            <person name="Wing R.A."/>
            <person name="Amiri K.M.A."/>
            <person name="Purugganan M.D."/>
        </authorList>
    </citation>
    <scope>NUCLEOTIDE SEQUENCE [LARGE SCALE GENOMIC DNA]</scope>
    <source>
        <strain evidence="2">cv. Khalas</strain>
    </source>
</reference>
<evidence type="ECO:0000313" key="3">
    <source>
        <dbReference type="RefSeq" id="XP_008795595.2"/>
    </source>
</evidence>
<dbReference type="GeneID" id="103711289"/>
<proteinExistence type="predicted"/>
<gene>
    <name evidence="3" type="primary">LOC103711289</name>
</gene>
<dbReference type="OrthoDB" id="759447at2759"/>
<sequence length="310" mass="34902">MRDVGIPRNPRKYYRFHRDHDHDTEDCFQLRDEIEVLIRRGVLNRFVKNRREKRRPVENAVPPDNPNDNRPIASTINIIGGGTSAEEPAEEGVPSKRPHTSEVISFSNENLEGVKTPHDDAVVISVIVNKFDVKRILVDNGSSANILYYHVYQKMGLTENQLRRMNAPLVGFTGDSVPVEGEVSFLVTAGLAPRESTVRTDFLVVRLPSAYNAILGRPGLNALRAVVSTYHLLVRFSTNYGIGEARGDQMVAKRCYMATYKAKPPAEASNQQELPTEVPTQAMDRMLPIETLDVRNDLWKKRVEPGELLT</sequence>
<dbReference type="CDD" id="cd00303">
    <property type="entry name" value="retropepsin_like"/>
    <property type="match status" value="1"/>
</dbReference>
<evidence type="ECO:0000256" key="1">
    <source>
        <dbReference type="SAM" id="MobiDB-lite"/>
    </source>
</evidence>
<dbReference type="InterPro" id="IPR021109">
    <property type="entry name" value="Peptidase_aspartic_dom_sf"/>
</dbReference>
<dbReference type="Gene3D" id="2.40.70.10">
    <property type="entry name" value="Acid Proteases"/>
    <property type="match status" value="1"/>
</dbReference>
<dbReference type="RefSeq" id="XP_008795595.2">
    <property type="nucleotide sequence ID" value="XM_008797373.2"/>
</dbReference>
<dbReference type="SUPFAM" id="SSF50630">
    <property type="entry name" value="Acid proteases"/>
    <property type="match status" value="1"/>
</dbReference>
<protein>
    <submittedName>
        <fullName evidence="3">Uncharacterized protein LOC103711289</fullName>
    </submittedName>
</protein>
<dbReference type="PANTHER" id="PTHR33240">
    <property type="entry name" value="OS08G0508500 PROTEIN"/>
    <property type="match status" value="1"/>
</dbReference>
<evidence type="ECO:0000313" key="2">
    <source>
        <dbReference type="Proteomes" id="UP000228380"/>
    </source>
</evidence>
<accession>A0A8B7CBG4</accession>
<feature type="region of interest" description="Disordered" evidence="1">
    <location>
        <begin position="80"/>
        <end position="99"/>
    </location>
</feature>
<dbReference type="Proteomes" id="UP000228380">
    <property type="component" value="Chromosome 8"/>
</dbReference>
<reference evidence="3" key="2">
    <citation type="submission" date="2025-08" db="UniProtKB">
        <authorList>
            <consortium name="RefSeq"/>
        </authorList>
    </citation>
    <scope>IDENTIFICATION</scope>
    <source>
        <tissue evidence="3">Young leaves</tissue>
    </source>
</reference>
<organism evidence="2 3">
    <name type="scientific">Phoenix dactylifera</name>
    <name type="common">Date palm</name>
    <dbReference type="NCBI Taxonomy" id="42345"/>
    <lineage>
        <taxon>Eukaryota</taxon>
        <taxon>Viridiplantae</taxon>
        <taxon>Streptophyta</taxon>
        <taxon>Embryophyta</taxon>
        <taxon>Tracheophyta</taxon>
        <taxon>Spermatophyta</taxon>
        <taxon>Magnoliopsida</taxon>
        <taxon>Liliopsida</taxon>
        <taxon>Arecaceae</taxon>
        <taxon>Coryphoideae</taxon>
        <taxon>Phoeniceae</taxon>
        <taxon>Phoenix</taxon>
    </lineage>
</organism>
<name>A0A8B7CBG4_PHODC</name>